<dbReference type="AlphaFoldDB" id="A0A9D1WC65"/>
<evidence type="ECO:0000313" key="2">
    <source>
        <dbReference type="EMBL" id="HIX56511.1"/>
    </source>
</evidence>
<dbReference type="Proteomes" id="UP000886829">
    <property type="component" value="Unassembled WGS sequence"/>
</dbReference>
<feature type="coiled-coil region" evidence="1">
    <location>
        <begin position="39"/>
        <end position="73"/>
    </location>
</feature>
<proteinExistence type="predicted"/>
<dbReference type="EMBL" id="DXEV01000069">
    <property type="protein sequence ID" value="HIX56511.1"/>
    <property type="molecule type" value="Genomic_DNA"/>
</dbReference>
<comment type="caution">
    <text evidence="2">The sequence shown here is derived from an EMBL/GenBank/DDBJ whole genome shotgun (WGS) entry which is preliminary data.</text>
</comment>
<reference evidence="2" key="2">
    <citation type="submission" date="2021-04" db="EMBL/GenBank/DDBJ databases">
        <authorList>
            <person name="Gilroy R."/>
        </authorList>
    </citation>
    <scope>NUCLEOTIDE SEQUENCE</scope>
    <source>
        <strain evidence="2">USASDec5-558</strain>
    </source>
</reference>
<protein>
    <submittedName>
        <fullName evidence="2">Uncharacterized protein</fullName>
    </submittedName>
</protein>
<keyword evidence="1" id="KW-0175">Coiled coil</keyword>
<reference evidence="2" key="1">
    <citation type="journal article" date="2021" name="PeerJ">
        <title>Extensive microbial diversity within the chicken gut microbiome revealed by metagenomics and culture.</title>
        <authorList>
            <person name="Gilroy R."/>
            <person name="Ravi A."/>
            <person name="Getino M."/>
            <person name="Pursley I."/>
            <person name="Horton D.L."/>
            <person name="Alikhan N.F."/>
            <person name="Baker D."/>
            <person name="Gharbi K."/>
            <person name="Hall N."/>
            <person name="Watson M."/>
            <person name="Adriaenssens E.M."/>
            <person name="Foster-Nyarko E."/>
            <person name="Jarju S."/>
            <person name="Secka A."/>
            <person name="Antonio M."/>
            <person name="Oren A."/>
            <person name="Chaudhuri R.R."/>
            <person name="La Ragione R."/>
            <person name="Hildebrand F."/>
            <person name="Pallen M.J."/>
        </authorList>
    </citation>
    <scope>NUCLEOTIDE SEQUENCE</scope>
    <source>
        <strain evidence="2">USASDec5-558</strain>
    </source>
</reference>
<gene>
    <name evidence="2" type="ORF">H9850_03450</name>
</gene>
<evidence type="ECO:0000256" key="1">
    <source>
        <dbReference type="SAM" id="Coils"/>
    </source>
</evidence>
<name>A0A9D1WC65_9GAMM</name>
<sequence length="85" mass="10217">MANREQLSLRELELLQELNEIAAKTDHLSESMNEKFRNFDRKDMEIAALKRELEEYKKENAHLCEIIQKWRSRMDNVLKQLGQIN</sequence>
<accession>A0A9D1WC65</accession>
<evidence type="ECO:0000313" key="3">
    <source>
        <dbReference type="Proteomes" id="UP000886829"/>
    </source>
</evidence>
<organism evidence="2 3">
    <name type="scientific">Candidatus Anaerobiospirillum pullistercoris</name>
    <dbReference type="NCBI Taxonomy" id="2838452"/>
    <lineage>
        <taxon>Bacteria</taxon>
        <taxon>Pseudomonadati</taxon>
        <taxon>Pseudomonadota</taxon>
        <taxon>Gammaproteobacteria</taxon>
        <taxon>Aeromonadales</taxon>
        <taxon>Succinivibrionaceae</taxon>
        <taxon>Anaerobiospirillum</taxon>
    </lineage>
</organism>